<proteinExistence type="predicted"/>
<feature type="chain" id="PRO_5036858682" description="Zn-dependent protease DUF2268" evidence="1">
    <location>
        <begin position="19"/>
        <end position="311"/>
    </location>
</feature>
<evidence type="ECO:0000313" key="2">
    <source>
        <dbReference type="EMBL" id="MBH9551416.1"/>
    </source>
</evidence>
<dbReference type="RefSeq" id="WP_198099031.1">
    <property type="nucleotide sequence ID" value="NZ_JAEDAL010000001.1"/>
</dbReference>
<sequence length="311" mass="34065">MKTLFSLLLILASSLSHASEDPLRAQVQTSDAWRFAKLFQAGKTSAEDLQAGYLDGAGRGVQIFTPNRIHDAAHLARQVEKRRADYAHAIATCLPLAESLNGELRAIYLAYRGLLPELPLPAVHWVFGAGNSGGTAAPDAQVLGLEVLCKAGTTEAEFRRSMRSFFAHETAHTWQPRPAADTKDWLLLAALKEGTPDLLAELVTGFDPDPAREAWARPREADLWRRFLADREILLQGDKDAANQAYRRWFANAGATFKGLPEGWPDELGYWVGRNIARAYLARAADPRAALRELLAARDPAALLAASGYAP</sequence>
<dbReference type="EMBL" id="JAEDAL010000001">
    <property type="protein sequence ID" value="MBH9551416.1"/>
    <property type="molecule type" value="Genomic_DNA"/>
</dbReference>
<evidence type="ECO:0008006" key="4">
    <source>
        <dbReference type="Google" id="ProtNLM"/>
    </source>
</evidence>
<dbReference type="Proteomes" id="UP000620139">
    <property type="component" value="Unassembled WGS sequence"/>
</dbReference>
<reference evidence="2" key="1">
    <citation type="submission" date="2020-12" db="EMBL/GenBank/DDBJ databases">
        <title>The genome sequence of Inhella sp. 4Y17.</title>
        <authorList>
            <person name="Liu Y."/>
        </authorList>
    </citation>
    <scope>NUCLEOTIDE SEQUENCE</scope>
    <source>
        <strain evidence="2">4Y10</strain>
    </source>
</reference>
<protein>
    <recommendedName>
        <fullName evidence="4">Zn-dependent protease DUF2268</fullName>
    </recommendedName>
</protein>
<name>A0A931IWZ9_9BURK</name>
<organism evidence="2 3">
    <name type="scientific">Inhella gelatinilytica</name>
    <dbReference type="NCBI Taxonomy" id="2795030"/>
    <lineage>
        <taxon>Bacteria</taxon>
        <taxon>Pseudomonadati</taxon>
        <taxon>Pseudomonadota</taxon>
        <taxon>Betaproteobacteria</taxon>
        <taxon>Burkholderiales</taxon>
        <taxon>Sphaerotilaceae</taxon>
        <taxon>Inhella</taxon>
    </lineage>
</organism>
<keyword evidence="1" id="KW-0732">Signal</keyword>
<feature type="signal peptide" evidence="1">
    <location>
        <begin position="1"/>
        <end position="18"/>
    </location>
</feature>
<dbReference type="AlphaFoldDB" id="A0A931IWZ9"/>
<accession>A0A931IWZ9</accession>
<dbReference type="InterPro" id="IPR019853">
    <property type="entry name" value="GldB-like"/>
</dbReference>
<keyword evidence="3" id="KW-1185">Reference proteome</keyword>
<gene>
    <name evidence="2" type="ORF">I7X43_01030</name>
</gene>
<evidence type="ECO:0000256" key="1">
    <source>
        <dbReference type="SAM" id="SignalP"/>
    </source>
</evidence>
<dbReference type="Pfam" id="PF25594">
    <property type="entry name" value="GldB_lipo"/>
    <property type="match status" value="1"/>
</dbReference>
<evidence type="ECO:0000313" key="3">
    <source>
        <dbReference type="Proteomes" id="UP000620139"/>
    </source>
</evidence>
<comment type="caution">
    <text evidence="2">The sequence shown here is derived from an EMBL/GenBank/DDBJ whole genome shotgun (WGS) entry which is preliminary data.</text>
</comment>